<protein>
    <submittedName>
        <fullName evidence="2">Uncharacterized protein</fullName>
    </submittedName>
</protein>
<dbReference type="EMBL" id="KV425938">
    <property type="protein sequence ID" value="KZV96760.1"/>
    <property type="molecule type" value="Genomic_DNA"/>
</dbReference>
<feature type="chain" id="PRO_5007861046" evidence="1">
    <location>
        <begin position="20"/>
        <end position="230"/>
    </location>
</feature>
<evidence type="ECO:0000313" key="2">
    <source>
        <dbReference type="EMBL" id="KZV96760.1"/>
    </source>
</evidence>
<organism evidence="2 3">
    <name type="scientific">Exidia glandulosa HHB12029</name>
    <dbReference type="NCBI Taxonomy" id="1314781"/>
    <lineage>
        <taxon>Eukaryota</taxon>
        <taxon>Fungi</taxon>
        <taxon>Dikarya</taxon>
        <taxon>Basidiomycota</taxon>
        <taxon>Agaricomycotina</taxon>
        <taxon>Agaricomycetes</taxon>
        <taxon>Auriculariales</taxon>
        <taxon>Exidiaceae</taxon>
        <taxon>Exidia</taxon>
    </lineage>
</organism>
<name>A0A165KRM7_EXIGL</name>
<keyword evidence="3" id="KW-1185">Reference proteome</keyword>
<dbReference type="PROSITE" id="PS51257">
    <property type="entry name" value="PROKAR_LIPOPROTEIN"/>
    <property type="match status" value="1"/>
</dbReference>
<gene>
    <name evidence="2" type="ORF">EXIGLDRAFT_747439</name>
</gene>
<proteinExistence type="predicted"/>
<evidence type="ECO:0000313" key="3">
    <source>
        <dbReference type="Proteomes" id="UP000077266"/>
    </source>
</evidence>
<dbReference type="AlphaFoldDB" id="A0A165KRM7"/>
<sequence length="230" mass="24527">MRFSSALAMTVAAACGVAAYDLRQLYSFEGGDAVAFCKAWKCNCINYTPADDTLYFLSAGCHPGDYTGANADTEVLASCAFTADGHVPVSFNDENAAETGATLMRFSLTAVTVALVAASGAAAYDLRELYSFQGGNGTTFCKTWKCNCINYEPKNTTMYFYSAQCYPGDYSGKHNTSQVRSSKALQPTNSHLTSDSFQALATCAFTADGKTPVSYSAQVAKQSKAKIVKD</sequence>
<feature type="signal peptide" evidence="1">
    <location>
        <begin position="1"/>
        <end position="19"/>
    </location>
</feature>
<reference evidence="2 3" key="1">
    <citation type="journal article" date="2016" name="Mol. Biol. Evol.">
        <title>Comparative Genomics of Early-Diverging Mushroom-Forming Fungi Provides Insights into the Origins of Lignocellulose Decay Capabilities.</title>
        <authorList>
            <person name="Nagy L.G."/>
            <person name="Riley R."/>
            <person name="Tritt A."/>
            <person name="Adam C."/>
            <person name="Daum C."/>
            <person name="Floudas D."/>
            <person name="Sun H."/>
            <person name="Yadav J.S."/>
            <person name="Pangilinan J."/>
            <person name="Larsson K.H."/>
            <person name="Matsuura K."/>
            <person name="Barry K."/>
            <person name="Labutti K."/>
            <person name="Kuo R."/>
            <person name="Ohm R.A."/>
            <person name="Bhattacharya S.S."/>
            <person name="Shirouzu T."/>
            <person name="Yoshinaga Y."/>
            <person name="Martin F.M."/>
            <person name="Grigoriev I.V."/>
            <person name="Hibbett D.S."/>
        </authorList>
    </citation>
    <scope>NUCLEOTIDE SEQUENCE [LARGE SCALE GENOMIC DNA]</scope>
    <source>
        <strain evidence="2 3">HHB12029</strain>
    </source>
</reference>
<dbReference type="OrthoDB" id="2568950at2759"/>
<dbReference type="Proteomes" id="UP000077266">
    <property type="component" value="Unassembled WGS sequence"/>
</dbReference>
<accession>A0A165KRM7</accession>
<dbReference type="InParanoid" id="A0A165KRM7"/>
<evidence type="ECO:0000256" key="1">
    <source>
        <dbReference type="SAM" id="SignalP"/>
    </source>
</evidence>
<keyword evidence="1" id="KW-0732">Signal</keyword>